<dbReference type="RefSeq" id="WP_307227932.1">
    <property type="nucleotide sequence ID" value="NZ_JAUSVF010000001.1"/>
</dbReference>
<keyword evidence="2" id="KW-0503">Monooxygenase</keyword>
<organism evidence="2 3">
    <name type="scientific">Pararhizobium capsulatum DSM 1112</name>
    <dbReference type="NCBI Taxonomy" id="1121113"/>
    <lineage>
        <taxon>Bacteria</taxon>
        <taxon>Pseudomonadati</taxon>
        <taxon>Pseudomonadota</taxon>
        <taxon>Alphaproteobacteria</taxon>
        <taxon>Hyphomicrobiales</taxon>
        <taxon>Rhizobiaceae</taxon>
        <taxon>Rhizobium/Agrobacterium group</taxon>
        <taxon>Pararhizobium</taxon>
    </lineage>
</organism>
<dbReference type="InterPro" id="IPR011008">
    <property type="entry name" value="Dimeric_a/b-barrel"/>
</dbReference>
<dbReference type="PANTHER" id="PTHR33336">
    <property type="entry name" value="QUINOL MONOOXYGENASE YGIN-RELATED"/>
    <property type="match status" value="1"/>
</dbReference>
<sequence length="122" mass="13652">MMNGKIVRIAELEIDPIHLKAYRALLAEEIAASIDNEPGVLMLHAVSEKNRPEQIRILEVYTNLDAYQAHLRTPHFLKYKTGTAEMVKALRLVDVDPVMMRTKALDGPMSSFSEDGSQGTNT</sequence>
<dbReference type="EMBL" id="JAUSVF010000001">
    <property type="protein sequence ID" value="MDQ0319224.1"/>
    <property type="molecule type" value="Genomic_DNA"/>
</dbReference>
<accession>A0ABU0BNC2</accession>
<keyword evidence="2" id="KW-0560">Oxidoreductase</keyword>
<protein>
    <submittedName>
        <fullName evidence="2">Quinol monooxygenase YgiN</fullName>
    </submittedName>
</protein>
<keyword evidence="3" id="KW-1185">Reference proteome</keyword>
<dbReference type="InterPro" id="IPR007138">
    <property type="entry name" value="ABM_dom"/>
</dbReference>
<dbReference type="PROSITE" id="PS51725">
    <property type="entry name" value="ABM"/>
    <property type="match status" value="1"/>
</dbReference>
<dbReference type="Pfam" id="PF03992">
    <property type="entry name" value="ABM"/>
    <property type="match status" value="1"/>
</dbReference>
<dbReference type="SUPFAM" id="SSF54909">
    <property type="entry name" value="Dimeric alpha+beta barrel"/>
    <property type="match status" value="1"/>
</dbReference>
<dbReference type="Gene3D" id="3.30.70.100">
    <property type="match status" value="1"/>
</dbReference>
<name>A0ABU0BNC2_9HYPH</name>
<evidence type="ECO:0000313" key="3">
    <source>
        <dbReference type="Proteomes" id="UP001230207"/>
    </source>
</evidence>
<proteinExistence type="predicted"/>
<gene>
    <name evidence="2" type="ORF">QO002_001362</name>
</gene>
<comment type="caution">
    <text evidence="2">The sequence shown here is derived from an EMBL/GenBank/DDBJ whole genome shotgun (WGS) entry which is preliminary data.</text>
</comment>
<reference evidence="2 3" key="1">
    <citation type="submission" date="2023-07" db="EMBL/GenBank/DDBJ databases">
        <title>Genomic Encyclopedia of Type Strains, Phase IV (KMG-IV): sequencing the most valuable type-strain genomes for metagenomic binning, comparative biology and taxonomic classification.</title>
        <authorList>
            <person name="Goeker M."/>
        </authorList>
    </citation>
    <scope>NUCLEOTIDE SEQUENCE [LARGE SCALE GENOMIC DNA]</scope>
    <source>
        <strain evidence="2 3">DSM 1112</strain>
    </source>
</reference>
<feature type="domain" description="ABM" evidence="1">
    <location>
        <begin position="6"/>
        <end position="99"/>
    </location>
</feature>
<evidence type="ECO:0000313" key="2">
    <source>
        <dbReference type="EMBL" id="MDQ0319224.1"/>
    </source>
</evidence>
<dbReference type="InterPro" id="IPR050744">
    <property type="entry name" value="AI-2_Isomerase_LsrG"/>
</dbReference>
<dbReference type="PANTHER" id="PTHR33336:SF3">
    <property type="entry name" value="ABM DOMAIN-CONTAINING PROTEIN"/>
    <property type="match status" value="1"/>
</dbReference>
<dbReference type="GO" id="GO:0004497">
    <property type="term" value="F:monooxygenase activity"/>
    <property type="evidence" value="ECO:0007669"/>
    <property type="project" value="UniProtKB-KW"/>
</dbReference>
<dbReference type="Proteomes" id="UP001230207">
    <property type="component" value="Unassembled WGS sequence"/>
</dbReference>
<evidence type="ECO:0000259" key="1">
    <source>
        <dbReference type="PROSITE" id="PS51725"/>
    </source>
</evidence>